<dbReference type="Gene3D" id="2.40.70.10">
    <property type="entry name" value="Acid Proteases"/>
    <property type="match status" value="1"/>
</dbReference>
<gene>
    <name evidence="1" type="ORF">B4U79_18921</name>
</gene>
<dbReference type="Proteomes" id="UP000285301">
    <property type="component" value="Unassembled WGS sequence"/>
</dbReference>
<comment type="caution">
    <text evidence="1">The sequence shown here is derived from an EMBL/GenBank/DDBJ whole genome shotgun (WGS) entry which is preliminary data.</text>
</comment>
<dbReference type="STRING" id="1965070.A0A3S3RDY6"/>
<dbReference type="InterPro" id="IPR021109">
    <property type="entry name" value="Peptidase_aspartic_dom_sf"/>
</dbReference>
<feature type="non-terminal residue" evidence="1">
    <location>
        <position position="297"/>
    </location>
</feature>
<organism evidence="1 2">
    <name type="scientific">Dinothrombium tinctorium</name>
    <dbReference type="NCBI Taxonomy" id="1965070"/>
    <lineage>
        <taxon>Eukaryota</taxon>
        <taxon>Metazoa</taxon>
        <taxon>Ecdysozoa</taxon>
        <taxon>Arthropoda</taxon>
        <taxon>Chelicerata</taxon>
        <taxon>Arachnida</taxon>
        <taxon>Acari</taxon>
        <taxon>Acariformes</taxon>
        <taxon>Trombidiformes</taxon>
        <taxon>Prostigmata</taxon>
        <taxon>Anystina</taxon>
        <taxon>Parasitengona</taxon>
        <taxon>Trombidioidea</taxon>
        <taxon>Trombidiidae</taxon>
        <taxon>Dinothrombium</taxon>
    </lineage>
</organism>
<dbReference type="SUPFAM" id="SSF56672">
    <property type="entry name" value="DNA/RNA polymerases"/>
    <property type="match status" value="1"/>
</dbReference>
<dbReference type="EMBL" id="NCKU01022132">
    <property type="protein sequence ID" value="RWR98419.1"/>
    <property type="molecule type" value="Genomic_DNA"/>
</dbReference>
<feature type="non-terminal residue" evidence="1">
    <location>
        <position position="1"/>
    </location>
</feature>
<dbReference type="PANTHER" id="PTHR24559">
    <property type="entry name" value="TRANSPOSON TY3-I GAG-POL POLYPROTEIN"/>
    <property type="match status" value="1"/>
</dbReference>
<evidence type="ECO:0000313" key="2">
    <source>
        <dbReference type="Proteomes" id="UP000285301"/>
    </source>
</evidence>
<evidence type="ECO:0000313" key="1">
    <source>
        <dbReference type="EMBL" id="RWR98419.1"/>
    </source>
</evidence>
<proteinExistence type="predicted"/>
<dbReference type="AlphaFoldDB" id="A0A3S3RDY6"/>
<dbReference type="PANTHER" id="PTHR24559:SF444">
    <property type="entry name" value="REVERSE TRANSCRIPTASE DOMAIN-CONTAINING PROTEIN"/>
    <property type="match status" value="1"/>
</dbReference>
<keyword evidence="2" id="KW-1185">Reference proteome</keyword>
<dbReference type="InterPro" id="IPR053134">
    <property type="entry name" value="RNA-dir_DNA_polymerase"/>
</dbReference>
<dbReference type="Gene3D" id="3.10.10.10">
    <property type="entry name" value="HIV Type 1 Reverse Transcriptase, subunit A, domain 1"/>
    <property type="match status" value="1"/>
</dbReference>
<reference evidence="1 2" key="1">
    <citation type="journal article" date="2018" name="Gigascience">
        <title>Genomes of trombidid mites reveal novel predicted allergens and laterally-transferred genes associated with secondary metabolism.</title>
        <authorList>
            <person name="Dong X."/>
            <person name="Chaisiri K."/>
            <person name="Xia D."/>
            <person name="Armstrong S.D."/>
            <person name="Fang Y."/>
            <person name="Donnelly M.J."/>
            <person name="Kadowaki T."/>
            <person name="McGarry J.W."/>
            <person name="Darby A.C."/>
            <person name="Makepeace B.L."/>
        </authorList>
    </citation>
    <scope>NUCLEOTIDE SEQUENCE [LARGE SCALE GENOMIC DNA]</scope>
    <source>
        <strain evidence="1">UoL-WK</strain>
    </source>
</reference>
<protein>
    <submittedName>
        <fullName evidence="1">Pol polyprotein-like protein</fullName>
    </submittedName>
</protein>
<name>A0A3S3RDY6_9ACAR</name>
<dbReference type="OrthoDB" id="112267at2759"/>
<dbReference type="GO" id="GO:0071897">
    <property type="term" value="P:DNA biosynthetic process"/>
    <property type="evidence" value="ECO:0007669"/>
    <property type="project" value="UniProtKB-ARBA"/>
</dbReference>
<sequence>NGKSQKPTGVVNVNVQLGPRSFSVDALCLESFPHDFLIGNNTISSTKMSINMQNPQNMYLEFKDSMKRIKIHMLYQKRIKCVLKKTETIKPNSTKKVEIFALHDVIEPNQDINYVFDSHDHLYFKNALKCPSIFFSSNENIRSFFVPVTNYSDYNVTLHKNKKIGSLEQSEAIENYFISNETNKSEKSKNSVDTKIKLICEKIPEKYKNLFTDDETNIGVSNDFEMNIPTTSETPIKLKPYRIPYSQRNTVKDILDKLLECDIIERSCSGYAAPIILVNKKQSNEYRMCVDYRELNK</sequence>
<accession>A0A3S3RDY6</accession>
<dbReference type="InterPro" id="IPR043502">
    <property type="entry name" value="DNA/RNA_pol_sf"/>
</dbReference>